<dbReference type="AlphaFoldDB" id="Q83VY6"/>
<sequence>MALKTCEEFLRDALDPARFGREMKAVTEVPEIVELGRRHGYGFTAEEFLTKAMTFDGTAAGGTAAGGPEAGGQQAPRQTPPPGTPANGAPAPATATSFAHYEYRLDDLPEFAPVVAELPRLKVMPPSARLDRFAGHFREEDARTVSTSPADPAYQAWHRDLAARGWQDEGAAPGAPRRDFHLVNLDEHVDYPGYEDYFAAKTRVVAALENLFGGEVRASGSMWYPPSSYRLWHTNADQPGWRMYLVDVDRPFADPGQTSFFRYLHPRTREIVTLTESPRIVRFFKVEQDPEKLFWHCIANPTDRHRWSFGYVVPETWMDALRHHG</sequence>
<dbReference type="EMBL" id="BMVB01000001">
    <property type="protein sequence ID" value="GHC33612.1"/>
    <property type="molecule type" value="Genomic_DNA"/>
</dbReference>
<evidence type="ECO:0000313" key="3">
    <source>
        <dbReference type="EMBL" id="GHC33612.1"/>
    </source>
</evidence>
<protein>
    <submittedName>
        <fullName evidence="2">CinX protein</fullName>
    </submittedName>
</protein>
<evidence type="ECO:0000256" key="1">
    <source>
        <dbReference type="SAM" id="MobiDB-lite"/>
    </source>
</evidence>
<organism evidence="2">
    <name type="scientific">Streptomyces cinnamoneus</name>
    <name type="common">Streptoverticillium cinnamoneum</name>
    <dbReference type="NCBI Taxonomy" id="53446"/>
    <lineage>
        <taxon>Bacteria</taxon>
        <taxon>Bacillati</taxon>
        <taxon>Actinomycetota</taxon>
        <taxon>Actinomycetes</taxon>
        <taxon>Kitasatosporales</taxon>
        <taxon>Streptomycetaceae</taxon>
        <taxon>Streptomyces</taxon>
        <taxon>Streptomyces cinnamoneus group</taxon>
    </lineage>
</organism>
<reference evidence="3" key="2">
    <citation type="journal article" date="2014" name="Int. J. Syst. Evol. Microbiol.">
        <title>Complete genome sequence of Corynebacterium casei LMG S-19264T (=DSM 44701T), isolated from a smear-ripened cheese.</title>
        <authorList>
            <consortium name="US DOE Joint Genome Institute (JGI-PGF)"/>
            <person name="Walter F."/>
            <person name="Albersmeier A."/>
            <person name="Kalinowski J."/>
            <person name="Ruckert C."/>
        </authorList>
    </citation>
    <scope>NUCLEOTIDE SEQUENCE</scope>
    <source>
        <strain evidence="3">JCM 4633</strain>
    </source>
</reference>
<dbReference type="EMBL" id="AJ536588">
    <property type="protein sequence ID" value="CAD60522.1"/>
    <property type="molecule type" value="Genomic_DNA"/>
</dbReference>
<proteinExistence type="predicted"/>
<accession>Q83VY6</accession>
<dbReference type="RefSeq" id="WP_190107707.1">
    <property type="nucleotide sequence ID" value="NZ_BMVB01000001.1"/>
</dbReference>
<name>Q83VY6_STRCJ</name>
<gene>
    <name evidence="2" type="primary">cinX</name>
    <name evidence="3" type="ORF">GCM10010507_02640</name>
</gene>
<evidence type="ECO:0000313" key="2">
    <source>
        <dbReference type="EMBL" id="CAD60522.1"/>
    </source>
</evidence>
<feature type="region of interest" description="Disordered" evidence="1">
    <location>
        <begin position="59"/>
        <end position="93"/>
    </location>
</feature>
<reference evidence="2" key="1">
    <citation type="journal article" date="2003" name="Proc. Natl. Acad. Sci. U.S.A.">
        <title>Cloning and engineering of the cinnamycin biosynthetic gene cluster from Streptomyces cinnamoneus cinnamoneus DSM 40005.</title>
        <authorList>
            <person name="Widdick D.A."/>
            <person name="Dodd H.M."/>
            <person name="Barraille P."/>
            <person name="White J."/>
            <person name="Stein T.H."/>
            <person name="Chater K.F."/>
            <person name="Gasson M.J."/>
            <person name="Bibb M.J."/>
        </authorList>
    </citation>
    <scope>NUCLEOTIDE SEQUENCE</scope>
    <source>
        <strain evidence="2">Type strain DSM 40005</strain>
    </source>
</reference>
<dbReference type="Proteomes" id="UP000646244">
    <property type="component" value="Unassembled WGS sequence"/>
</dbReference>
<feature type="compositionally biased region" description="Gly residues" evidence="1">
    <location>
        <begin position="59"/>
        <end position="70"/>
    </location>
</feature>
<reference evidence="3" key="3">
    <citation type="submission" date="2020-09" db="EMBL/GenBank/DDBJ databases">
        <authorList>
            <person name="Sun Q."/>
            <person name="Ohkuma M."/>
        </authorList>
    </citation>
    <scope>NUCLEOTIDE SEQUENCE</scope>
    <source>
        <strain evidence="3">JCM 4633</strain>
    </source>
</reference>